<evidence type="ECO:0000313" key="2">
    <source>
        <dbReference type="EMBL" id="KAK8854127.1"/>
    </source>
</evidence>
<evidence type="ECO:0008006" key="4">
    <source>
        <dbReference type="Google" id="ProtNLM"/>
    </source>
</evidence>
<feature type="region of interest" description="Disordered" evidence="1">
    <location>
        <begin position="318"/>
        <end position="355"/>
    </location>
</feature>
<comment type="caution">
    <text evidence="2">The sequence shown here is derived from an EMBL/GenBank/DDBJ whole genome shotgun (WGS) entry which is preliminary data.</text>
</comment>
<dbReference type="InterPro" id="IPR036465">
    <property type="entry name" value="vWFA_dom_sf"/>
</dbReference>
<dbReference type="SUPFAM" id="SSF53300">
    <property type="entry name" value="vWA-like"/>
    <property type="match status" value="1"/>
</dbReference>
<dbReference type="Proteomes" id="UP001470230">
    <property type="component" value="Unassembled WGS sequence"/>
</dbReference>
<gene>
    <name evidence="2" type="ORF">M9Y10_016681</name>
</gene>
<accession>A0ABR2HXU8</accession>
<sequence length="355" mass="40272">MSNTVKSLVELFVNVMKRREEHINIDWNYKPALFEISDDKKLMSLSIFKQYMQMRYSGNKGIYVKRSGILKNAQSVIDKLDSKQFYNELNRIPACKVNNSLKKKYPIFIREFIQNGKNVIGKYLERIFQPNKVSQTILSSLGTDIDITALILNLINPVPDPKIYLEKKKRGSIDLPCFNLIIATNSNPIVLCSQLTTSYALAERSTLWDGLFALLQNIHPSYKHSDLASAIHTAFDLQRMKTMQFTSSMMFVLTDGLSEATERSRIIECVNNCVQSGIITFGIGMGICPKGIEKLFPQYVFAINPSNVMEGISDLFTTPIPEETESNDNNNNFKGVEQGNEEEELEIGGFDDLFN</sequence>
<name>A0ABR2HXU8_9EUKA</name>
<evidence type="ECO:0000256" key="1">
    <source>
        <dbReference type="SAM" id="MobiDB-lite"/>
    </source>
</evidence>
<proteinExistence type="predicted"/>
<keyword evidence="3" id="KW-1185">Reference proteome</keyword>
<protein>
    <recommendedName>
        <fullName evidence="4">VWFA domain-containing protein</fullName>
    </recommendedName>
</protein>
<organism evidence="2 3">
    <name type="scientific">Tritrichomonas musculus</name>
    <dbReference type="NCBI Taxonomy" id="1915356"/>
    <lineage>
        <taxon>Eukaryota</taxon>
        <taxon>Metamonada</taxon>
        <taxon>Parabasalia</taxon>
        <taxon>Tritrichomonadida</taxon>
        <taxon>Tritrichomonadidae</taxon>
        <taxon>Tritrichomonas</taxon>
    </lineage>
</organism>
<dbReference type="EMBL" id="JAPFFF010000021">
    <property type="protein sequence ID" value="KAK8854127.1"/>
    <property type="molecule type" value="Genomic_DNA"/>
</dbReference>
<evidence type="ECO:0000313" key="3">
    <source>
        <dbReference type="Proteomes" id="UP001470230"/>
    </source>
</evidence>
<reference evidence="2 3" key="1">
    <citation type="submission" date="2024-04" db="EMBL/GenBank/DDBJ databases">
        <title>Tritrichomonas musculus Genome.</title>
        <authorList>
            <person name="Alves-Ferreira E."/>
            <person name="Grigg M."/>
            <person name="Lorenzi H."/>
            <person name="Galac M."/>
        </authorList>
    </citation>
    <scope>NUCLEOTIDE SEQUENCE [LARGE SCALE GENOMIC DNA]</scope>
    <source>
        <strain evidence="2 3">EAF2021</strain>
    </source>
</reference>